<proteinExistence type="predicted"/>
<dbReference type="AlphaFoldDB" id="A0A0F9HCM8"/>
<comment type="caution">
    <text evidence="1">The sequence shown here is derived from an EMBL/GenBank/DDBJ whole genome shotgun (WGS) entry which is preliminary data.</text>
</comment>
<accession>A0A0F9HCM8</accession>
<dbReference type="EMBL" id="LAZR01017330">
    <property type="protein sequence ID" value="KKM00872.1"/>
    <property type="molecule type" value="Genomic_DNA"/>
</dbReference>
<name>A0A0F9HCM8_9ZZZZ</name>
<reference evidence="1" key="1">
    <citation type="journal article" date="2015" name="Nature">
        <title>Complex archaea that bridge the gap between prokaryotes and eukaryotes.</title>
        <authorList>
            <person name="Spang A."/>
            <person name="Saw J.H."/>
            <person name="Jorgensen S.L."/>
            <person name="Zaremba-Niedzwiedzka K."/>
            <person name="Martijn J."/>
            <person name="Lind A.E."/>
            <person name="van Eijk R."/>
            <person name="Schleper C."/>
            <person name="Guy L."/>
            <person name="Ettema T.J."/>
        </authorList>
    </citation>
    <scope>NUCLEOTIDE SEQUENCE</scope>
</reference>
<sequence>MLDLLIPEDFKFIKNSKYYIIKEVKIIMIDLVICCDEFKNYKDQGLIHYIQASNKNGAFINLKEIEKPVNILHCPFCGVFISQVSE</sequence>
<organism evidence="1">
    <name type="scientific">marine sediment metagenome</name>
    <dbReference type="NCBI Taxonomy" id="412755"/>
    <lineage>
        <taxon>unclassified sequences</taxon>
        <taxon>metagenomes</taxon>
        <taxon>ecological metagenomes</taxon>
    </lineage>
</organism>
<gene>
    <name evidence="1" type="ORF">LCGC14_1800070</name>
</gene>
<protein>
    <submittedName>
        <fullName evidence="1">Uncharacterized protein</fullName>
    </submittedName>
</protein>
<evidence type="ECO:0000313" key="1">
    <source>
        <dbReference type="EMBL" id="KKM00872.1"/>
    </source>
</evidence>